<evidence type="ECO:0000313" key="2">
    <source>
        <dbReference type="EMBL" id="CAF4813611.1"/>
    </source>
</evidence>
<comment type="caution">
    <text evidence="2">The sequence shown here is derived from an EMBL/GenBank/DDBJ whole genome shotgun (WGS) entry which is preliminary data.</text>
</comment>
<dbReference type="Proteomes" id="UP000681967">
    <property type="component" value="Unassembled WGS sequence"/>
</dbReference>
<gene>
    <name evidence="2" type="ORF">BYL167_LOCUS48667</name>
    <name evidence="1" type="ORF">GIL414_LOCUS42358</name>
</gene>
<dbReference type="EMBL" id="CAJOBJ010122524">
    <property type="protein sequence ID" value="CAF4683044.1"/>
    <property type="molecule type" value="Genomic_DNA"/>
</dbReference>
<dbReference type="Proteomes" id="UP000681720">
    <property type="component" value="Unassembled WGS sequence"/>
</dbReference>
<proteinExistence type="predicted"/>
<reference evidence="2" key="1">
    <citation type="submission" date="2021-02" db="EMBL/GenBank/DDBJ databases">
        <authorList>
            <person name="Nowell W R."/>
        </authorList>
    </citation>
    <scope>NUCLEOTIDE SEQUENCE</scope>
</reference>
<feature type="non-terminal residue" evidence="2">
    <location>
        <position position="53"/>
    </location>
</feature>
<accession>A0A8S3BU21</accession>
<dbReference type="EMBL" id="CAJOBH010142889">
    <property type="protein sequence ID" value="CAF4813611.1"/>
    <property type="molecule type" value="Genomic_DNA"/>
</dbReference>
<sequence length="53" mass="6455">MLEIRIHCKFLPQNFDHLEDFISRTDYSPLNNNQKAIEIKNKHYKIIQEAKRL</sequence>
<name>A0A8S3BU21_9BILA</name>
<organism evidence="2 3">
    <name type="scientific">Rotaria magnacalcarata</name>
    <dbReference type="NCBI Taxonomy" id="392030"/>
    <lineage>
        <taxon>Eukaryota</taxon>
        <taxon>Metazoa</taxon>
        <taxon>Spiralia</taxon>
        <taxon>Gnathifera</taxon>
        <taxon>Rotifera</taxon>
        <taxon>Eurotatoria</taxon>
        <taxon>Bdelloidea</taxon>
        <taxon>Philodinida</taxon>
        <taxon>Philodinidae</taxon>
        <taxon>Rotaria</taxon>
    </lineage>
</organism>
<evidence type="ECO:0000313" key="1">
    <source>
        <dbReference type="EMBL" id="CAF4683044.1"/>
    </source>
</evidence>
<evidence type="ECO:0000313" key="3">
    <source>
        <dbReference type="Proteomes" id="UP000681967"/>
    </source>
</evidence>
<dbReference type="AlphaFoldDB" id="A0A8S3BU21"/>
<protein>
    <submittedName>
        <fullName evidence="2">Uncharacterized protein</fullName>
    </submittedName>
</protein>